<dbReference type="AlphaFoldDB" id="A0A7I8J5K5"/>
<dbReference type="EMBL" id="CACRZD030000009">
    <property type="protein sequence ID" value="CAA6664683.1"/>
    <property type="molecule type" value="Genomic_DNA"/>
</dbReference>
<keyword evidence="2" id="KW-1185">Reference proteome</keyword>
<accession>A0A7I8J5K5</accession>
<evidence type="ECO:0000313" key="1">
    <source>
        <dbReference type="EMBL" id="CAA2625303.1"/>
    </source>
</evidence>
<protein>
    <submittedName>
        <fullName evidence="1">Uncharacterized protein</fullName>
    </submittedName>
</protein>
<sequence length="31" mass="3874">MLHHMFQHLLRTLYLENITIHYFNTKNTSKE</sequence>
<dbReference type="EMBL" id="LR743596">
    <property type="protein sequence ID" value="CAA2625303.1"/>
    <property type="molecule type" value="Genomic_DNA"/>
</dbReference>
<organism evidence="1">
    <name type="scientific">Spirodela intermedia</name>
    <name type="common">Intermediate duckweed</name>
    <dbReference type="NCBI Taxonomy" id="51605"/>
    <lineage>
        <taxon>Eukaryota</taxon>
        <taxon>Viridiplantae</taxon>
        <taxon>Streptophyta</taxon>
        <taxon>Embryophyta</taxon>
        <taxon>Tracheophyta</taxon>
        <taxon>Spermatophyta</taxon>
        <taxon>Magnoliopsida</taxon>
        <taxon>Liliopsida</taxon>
        <taxon>Araceae</taxon>
        <taxon>Lemnoideae</taxon>
        <taxon>Spirodela</taxon>
    </lineage>
</organism>
<reference evidence="1 2" key="1">
    <citation type="submission" date="2019-12" db="EMBL/GenBank/DDBJ databases">
        <authorList>
            <person name="Scholz U."/>
            <person name="Mascher M."/>
            <person name="Fiebig A."/>
        </authorList>
    </citation>
    <scope>NUCLEOTIDE SEQUENCE</scope>
</reference>
<dbReference type="Proteomes" id="UP001189122">
    <property type="component" value="Unassembled WGS sequence"/>
</dbReference>
<gene>
    <name evidence="1" type="ORF">SI7747_09011072</name>
</gene>
<evidence type="ECO:0000313" key="2">
    <source>
        <dbReference type="Proteomes" id="UP001189122"/>
    </source>
</evidence>
<name>A0A7I8J5K5_SPIIN</name>
<proteinExistence type="predicted"/>